<reference evidence="1 2" key="1">
    <citation type="submission" date="2024-04" db="EMBL/GenBank/DDBJ databases">
        <title>Albibacterium profundi sp. nov., isolated from sediment of the Challenger Deep of Mariana Trench.</title>
        <authorList>
            <person name="Wang Y."/>
        </authorList>
    </citation>
    <scope>NUCLEOTIDE SEQUENCE [LARGE SCALE GENOMIC DNA]</scope>
    <source>
        <strain evidence="1 2">RHL897</strain>
    </source>
</reference>
<dbReference type="EMBL" id="JBBVGT010000002">
    <property type="protein sequence ID" value="MFB5946105.1"/>
    <property type="molecule type" value="Genomic_DNA"/>
</dbReference>
<keyword evidence="2" id="KW-1185">Reference proteome</keyword>
<accession>A0ABV5CEW4</accession>
<protein>
    <recommendedName>
        <fullName evidence="3">Homeodomain-like domain-containing protein</fullName>
    </recommendedName>
</protein>
<organism evidence="1 2">
    <name type="scientific">Albibacterium profundi</name>
    <dbReference type="NCBI Taxonomy" id="3134906"/>
    <lineage>
        <taxon>Bacteria</taxon>
        <taxon>Pseudomonadati</taxon>
        <taxon>Bacteroidota</taxon>
        <taxon>Sphingobacteriia</taxon>
        <taxon>Sphingobacteriales</taxon>
        <taxon>Sphingobacteriaceae</taxon>
        <taxon>Albibacterium</taxon>
    </lineage>
</organism>
<proteinExistence type="predicted"/>
<evidence type="ECO:0008006" key="3">
    <source>
        <dbReference type="Google" id="ProtNLM"/>
    </source>
</evidence>
<evidence type="ECO:0000313" key="1">
    <source>
        <dbReference type="EMBL" id="MFB5946105.1"/>
    </source>
</evidence>
<dbReference type="RefSeq" id="WP_375557634.1">
    <property type="nucleotide sequence ID" value="NZ_JBBVGT010000002.1"/>
</dbReference>
<gene>
    <name evidence="1" type="ORF">WKR92_09700</name>
</gene>
<evidence type="ECO:0000313" key="2">
    <source>
        <dbReference type="Proteomes" id="UP001580928"/>
    </source>
</evidence>
<name>A0ABV5CEW4_9SPHI</name>
<comment type="caution">
    <text evidence="1">The sequence shown here is derived from an EMBL/GenBank/DDBJ whole genome shotgun (WGS) entry which is preliminary data.</text>
</comment>
<sequence length="206" mass="24101">MSSRNRLYKSARQKKEARLAAIAALYRKGWSYRAIAAKIQEDLGVKISHMTVKNDVQTLLVEWRENRVEDMDLAVQLELERIDATIMELWDAWEKSKEDQELKSEKKKGVLLPNGRKIVSKDGDLVDERSIRTIAAERTEKTEIGYGDVRYITEIRHQLIERRKIMGMYAAEKKEVEMTRPEINVNELSKEELQVLAEINRKREVE</sequence>
<dbReference type="Proteomes" id="UP001580928">
    <property type="component" value="Unassembled WGS sequence"/>
</dbReference>